<proteinExistence type="predicted"/>
<sequence length="85" mass="9144">MGPRLTMLIMSRHKEGQSPWPRPRCDHPNAAAHVAAALCTCLAYSPVIHLRLTVQKAMLLFFSSPRPSRGPSGGGVATAFGARFS</sequence>
<keyword evidence="2" id="KW-1185">Reference proteome</keyword>
<name>A0A5N6KXF2_9ROSI</name>
<evidence type="ECO:0000313" key="1">
    <source>
        <dbReference type="EMBL" id="KAB8356643.1"/>
    </source>
</evidence>
<accession>A0A5N6KXF2</accession>
<reference evidence="1 2" key="1">
    <citation type="submission" date="2019-06" db="EMBL/GenBank/DDBJ databases">
        <title>A chromosomal-level reference genome of Carpinus fangiana (Coryloideae, Betulaceae).</title>
        <authorList>
            <person name="Yang X."/>
            <person name="Wang Z."/>
            <person name="Zhang L."/>
            <person name="Hao G."/>
            <person name="Liu J."/>
            <person name="Yang Y."/>
        </authorList>
    </citation>
    <scope>NUCLEOTIDE SEQUENCE [LARGE SCALE GENOMIC DNA]</scope>
    <source>
        <strain evidence="1">Cfa_2016G</strain>
        <tissue evidence="1">Leaf</tissue>
    </source>
</reference>
<gene>
    <name evidence="1" type="ORF">FH972_024220</name>
</gene>
<evidence type="ECO:0000313" key="2">
    <source>
        <dbReference type="Proteomes" id="UP000327013"/>
    </source>
</evidence>
<dbReference type="Proteomes" id="UP000327013">
    <property type="component" value="Unassembled WGS sequence"/>
</dbReference>
<dbReference type="EMBL" id="VIBQ01000016">
    <property type="protein sequence ID" value="KAB8356643.1"/>
    <property type="molecule type" value="Genomic_DNA"/>
</dbReference>
<organism evidence="1 2">
    <name type="scientific">Carpinus fangiana</name>
    <dbReference type="NCBI Taxonomy" id="176857"/>
    <lineage>
        <taxon>Eukaryota</taxon>
        <taxon>Viridiplantae</taxon>
        <taxon>Streptophyta</taxon>
        <taxon>Embryophyta</taxon>
        <taxon>Tracheophyta</taxon>
        <taxon>Spermatophyta</taxon>
        <taxon>Magnoliopsida</taxon>
        <taxon>eudicotyledons</taxon>
        <taxon>Gunneridae</taxon>
        <taxon>Pentapetalae</taxon>
        <taxon>rosids</taxon>
        <taxon>fabids</taxon>
        <taxon>Fagales</taxon>
        <taxon>Betulaceae</taxon>
        <taxon>Carpinus</taxon>
    </lineage>
</organism>
<protein>
    <submittedName>
        <fullName evidence="1">Uncharacterized protein</fullName>
    </submittedName>
</protein>
<dbReference type="AlphaFoldDB" id="A0A5N6KXF2"/>
<comment type="caution">
    <text evidence="1">The sequence shown here is derived from an EMBL/GenBank/DDBJ whole genome shotgun (WGS) entry which is preliminary data.</text>
</comment>